<dbReference type="STRING" id="1834516.BL253_36670"/>
<sequence length="162" mass="16915">MTVVTVDVEGSGLGPVPMALGPMVLPRRAGVLLDAEPWPDWVPAGVYPAHAVAGRLALSGRSLVAVACPALVSPARSMLALGVGRALADRRATGGAGPVPLVMCGVRPHCAWHVGVVIVPHPVTIHTPDGQQHRIVWEILDRDRVPGWVASLRPADVWPVAA</sequence>
<dbReference type="EMBL" id="MOMC01000120">
    <property type="protein sequence ID" value="ONH22118.1"/>
    <property type="molecule type" value="Genomic_DNA"/>
</dbReference>
<comment type="caution">
    <text evidence="1">The sequence shown here is derived from an EMBL/GenBank/DDBJ whole genome shotgun (WGS) entry which is preliminary data.</text>
</comment>
<gene>
    <name evidence="1" type="ORF">BL253_36670</name>
</gene>
<keyword evidence="2" id="KW-1185">Reference proteome</keyword>
<dbReference type="Proteomes" id="UP000188929">
    <property type="component" value="Unassembled WGS sequence"/>
</dbReference>
<dbReference type="AlphaFoldDB" id="A0A1V2I1F5"/>
<proteinExistence type="predicted"/>
<accession>A0A1V2I1F5</accession>
<dbReference type="OrthoDB" id="3220910at2"/>
<protein>
    <submittedName>
        <fullName evidence="1">Uncharacterized protein</fullName>
    </submittedName>
</protein>
<organism evidence="1 2">
    <name type="scientific">Pseudofrankia asymbiotica</name>
    <dbReference type="NCBI Taxonomy" id="1834516"/>
    <lineage>
        <taxon>Bacteria</taxon>
        <taxon>Bacillati</taxon>
        <taxon>Actinomycetota</taxon>
        <taxon>Actinomycetes</taxon>
        <taxon>Frankiales</taxon>
        <taxon>Frankiaceae</taxon>
        <taxon>Pseudofrankia</taxon>
    </lineage>
</organism>
<evidence type="ECO:0000313" key="1">
    <source>
        <dbReference type="EMBL" id="ONH22118.1"/>
    </source>
</evidence>
<dbReference type="RefSeq" id="WP_081439084.1">
    <property type="nucleotide sequence ID" value="NZ_MOMC01000120.1"/>
</dbReference>
<reference evidence="2" key="1">
    <citation type="submission" date="2016-10" db="EMBL/GenBank/DDBJ databases">
        <title>Frankia sp. NRRL B-16386 Genome sequencing.</title>
        <authorList>
            <person name="Ghodhbane-Gtari F."/>
            <person name="Swanson E."/>
            <person name="Gueddou A."/>
            <person name="Hezbri K."/>
            <person name="Ktari K."/>
            <person name="Nouioui I."/>
            <person name="Morris K."/>
            <person name="Simpson S."/>
            <person name="Abebe-Akele F."/>
            <person name="Thomas K."/>
            <person name="Gtari M."/>
            <person name="Tisa L.S."/>
        </authorList>
    </citation>
    <scope>NUCLEOTIDE SEQUENCE [LARGE SCALE GENOMIC DNA]</scope>
    <source>
        <strain evidence="2">NRRL B-16386</strain>
    </source>
</reference>
<evidence type="ECO:0000313" key="2">
    <source>
        <dbReference type="Proteomes" id="UP000188929"/>
    </source>
</evidence>
<name>A0A1V2I1F5_9ACTN</name>